<evidence type="ECO:0000313" key="1">
    <source>
        <dbReference type="EMBL" id="KAF2715828.1"/>
    </source>
</evidence>
<protein>
    <recommendedName>
        <fullName evidence="3">DDE Tnp4 domain-containing protein</fullName>
    </recommendedName>
</protein>
<comment type="caution">
    <text evidence="1">The sequence shown here is derived from an EMBL/GenBank/DDBJ whole genome shotgun (WGS) entry which is preliminary data.</text>
</comment>
<dbReference type="Proteomes" id="UP000799441">
    <property type="component" value="Unassembled WGS sequence"/>
</dbReference>
<accession>A0A9P4UJJ8</accession>
<name>A0A9P4UJJ8_9PEZI</name>
<reference evidence="1" key="1">
    <citation type="journal article" date="2020" name="Stud. Mycol.">
        <title>101 Dothideomycetes genomes: a test case for predicting lifestyles and emergence of pathogens.</title>
        <authorList>
            <person name="Haridas S."/>
            <person name="Albert R."/>
            <person name="Binder M."/>
            <person name="Bloem J."/>
            <person name="Labutti K."/>
            <person name="Salamov A."/>
            <person name="Andreopoulos B."/>
            <person name="Baker S."/>
            <person name="Barry K."/>
            <person name="Bills G."/>
            <person name="Bluhm B."/>
            <person name="Cannon C."/>
            <person name="Castanera R."/>
            <person name="Culley D."/>
            <person name="Daum C."/>
            <person name="Ezra D."/>
            <person name="Gonzalez J."/>
            <person name="Henrissat B."/>
            <person name="Kuo A."/>
            <person name="Liang C."/>
            <person name="Lipzen A."/>
            <person name="Lutzoni F."/>
            <person name="Magnuson J."/>
            <person name="Mondo S."/>
            <person name="Nolan M."/>
            <person name="Ohm R."/>
            <person name="Pangilinan J."/>
            <person name="Park H.-J."/>
            <person name="Ramirez L."/>
            <person name="Alfaro M."/>
            <person name="Sun H."/>
            <person name="Tritt A."/>
            <person name="Yoshinaga Y."/>
            <person name="Zwiers L.-H."/>
            <person name="Turgeon B."/>
            <person name="Goodwin S."/>
            <person name="Spatafora J."/>
            <person name="Crous P."/>
            <person name="Grigoriev I."/>
        </authorList>
    </citation>
    <scope>NUCLEOTIDE SEQUENCE</scope>
    <source>
        <strain evidence="1">CBS 116435</strain>
    </source>
</reference>
<proteinExistence type="predicted"/>
<sequence>NMFIVVNIESRFTFMLLGYEGSTNDGIVLRATIDKGFSILARRYYLANSSYL</sequence>
<evidence type="ECO:0000313" key="2">
    <source>
        <dbReference type="Proteomes" id="UP000799441"/>
    </source>
</evidence>
<dbReference type="EMBL" id="MU004014">
    <property type="protein sequence ID" value="KAF2715828.1"/>
    <property type="molecule type" value="Genomic_DNA"/>
</dbReference>
<keyword evidence="2" id="KW-1185">Reference proteome</keyword>
<dbReference type="OrthoDB" id="4954565at2759"/>
<feature type="non-terminal residue" evidence="1">
    <location>
        <position position="52"/>
    </location>
</feature>
<organism evidence="1 2">
    <name type="scientific">Polychaeton citri CBS 116435</name>
    <dbReference type="NCBI Taxonomy" id="1314669"/>
    <lineage>
        <taxon>Eukaryota</taxon>
        <taxon>Fungi</taxon>
        <taxon>Dikarya</taxon>
        <taxon>Ascomycota</taxon>
        <taxon>Pezizomycotina</taxon>
        <taxon>Dothideomycetes</taxon>
        <taxon>Dothideomycetidae</taxon>
        <taxon>Capnodiales</taxon>
        <taxon>Capnodiaceae</taxon>
        <taxon>Polychaeton</taxon>
    </lineage>
</organism>
<evidence type="ECO:0008006" key="3">
    <source>
        <dbReference type="Google" id="ProtNLM"/>
    </source>
</evidence>
<dbReference type="AlphaFoldDB" id="A0A9P4UJJ8"/>
<gene>
    <name evidence="1" type="ORF">K431DRAFT_204679</name>
</gene>
<feature type="non-terminal residue" evidence="1">
    <location>
        <position position="1"/>
    </location>
</feature>